<organism evidence="3">
    <name type="scientific">Phenylobacterium glaciei</name>
    <dbReference type="NCBI Taxonomy" id="2803784"/>
    <lineage>
        <taxon>Bacteria</taxon>
        <taxon>Pseudomonadati</taxon>
        <taxon>Pseudomonadota</taxon>
        <taxon>Alphaproteobacteria</taxon>
        <taxon>Caulobacterales</taxon>
        <taxon>Caulobacteraceae</taxon>
        <taxon>Phenylobacterium</taxon>
    </lineage>
</organism>
<reference evidence="3" key="1">
    <citation type="submission" date="2021-01" db="EMBL/GenBank/DDBJ databases">
        <title>Genome sequence of Phenylobacterium sp. 20VBR1 isolated from a valley glaceir, Ny-Alesund, Svalbard.</title>
        <authorList>
            <person name="Thomas F.A."/>
            <person name="Krishnan K.P."/>
            <person name="Sinha R.K."/>
        </authorList>
    </citation>
    <scope>NUCLEOTIDE SEQUENCE</scope>
    <source>
        <strain evidence="3">20VBR1</strain>
    </source>
</reference>
<gene>
    <name evidence="3" type="ORF">JKL49_13165</name>
</gene>
<sequence>MRQPDTERFRTWEAAGLTHVSYQAQLTRNEKFQRDFGTTPAAPSEQMNRIYLQPFYDAALHHMNRWVSGGAHPQPAADRVHRGRPGDPRRPWCRQGRPPAPGCGPVAMNSATPVTDDFAGRLRGSNKPFDAAKLDALYGDEAGYLSSFRKAADSAVAAGVLMPRDVEPAVAEAAQEYRRAREVTAREPAAAGWEPRA</sequence>
<dbReference type="EMBL" id="CP068570">
    <property type="protein sequence ID" value="QQZ51758.1"/>
    <property type="molecule type" value="Genomic_DNA"/>
</dbReference>
<dbReference type="InterPro" id="IPR045394">
    <property type="entry name" value="Abhydrolase_dom"/>
</dbReference>
<evidence type="ECO:0000313" key="3">
    <source>
        <dbReference type="EMBL" id="QQZ51758.1"/>
    </source>
</evidence>
<feature type="domain" description="Alpha/beta hydrolase" evidence="2">
    <location>
        <begin position="2"/>
        <end position="170"/>
    </location>
</feature>
<feature type="region of interest" description="Disordered" evidence="1">
    <location>
        <begin position="71"/>
        <end position="107"/>
    </location>
</feature>
<name>A0A974P6Q9_9CAUL</name>
<feature type="compositionally biased region" description="Basic and acidic residues" evidence="1">
    <location>
        <begin position="78"/>
        <end position="90"/>
    </location>
</feature>
<evidence type="ECO:0000259" key="2">
    <source>
        <dbReference type="Pfam" id="PF20091"/>
    </source>
</evidence>
<dbReference type="Pfam" id="PF20091">
    <property type="entry name" value="Abhydrolase_10"/>
    <property type="match status" value="1"/>
</dbReference>
<proteinExistence type="predicted"/>
<protein>
    <recommendedName>
        <fullName evidence="2">Alpha/beta hydrolase domain-containing protein</fullName>
    </recommendedName>
</protein>
<accession>A0A974P6Q9</accession>
<dbReference type="AlphaFoldDB" id="A0A974P6Q9"/>
<evidence type="ECO:0000256" key="1">
    <source>
        <dbReference type="SAM" id="MobiDB-lite"/>
    </source>
</evidence>